<name>A0A291Q1G7_9ACTN</name>
<dbReference type="SUPFAM" id="SSF46785">
    <property type="entry name" value="Winged helix' DNA-binding domain"/>
    <property type="match status" value="1"/>
</dbReference>
<gene>
    <name evidence="1" type="ORF">KY5_0562c</name>
</gene>
<dbReference type="Gene3D" id="1.10.10.10">
    <property type="entry name" value="Winged helix-like DNA-binding domain superfamily/Winged helix DNA-binding domain"/>
    <property type="match status" value="1"/>
</dbReference>
<dbReference type="Pfam" id="PF13412">
    <property type="entry name" value="HTH_24"/>
    <property type="match status" value="1"/>
</dbReference>
<proteinExistence type="predicted"/>
<keyword evidence="2" id="KW-1185">Reference proteome</keyword>
<reference evidence="1 2" key="1">
    <citation type="submission" date="2017-08" db="EMBL/GenBank/DDBJ databases">
        <title>Complete Genome Sequence of Streptomyces formicae KY5, the formicamycin producer.</title>
        <authorList>
            <person name="Holmes N.A."/>
            <person name="Devine R."/>
            <person name="Qin Z."/>
            <person name="Seipke R.F."/>
            <person name="Wilkinson B."/>
            <person name="Hutchings M.I."/>
        </authorList>
    </citation>
    <scope>NUCLEOTIDE SEQUENCE [LARGE SCALE GENOMIC DNA]</scope>
    <source>
        <strain evidence="1 2">KY5</strain>
    </source>
</reference>
<protein>
    <submittedName>
        <fullName evidence="1">Uncharacterized protein</fullName>
    </submittedName>
</protein>
<dbReference type="AlphaFoldDB" id="A0A291Q1G7"/>
<sequence>MLRAEGIGSLFPRRSPGGLESLPETMSTYNLPGKDQVRDAHSCAGVGVSRWLPSPVSRDGPSKEAHLPKVALRSARVTAPILLALGAMNAWTAQTKADYAALSTAMCLCVCAAGFFGEDLVQSGHRQDLVVLAYVAAHPGAEARGIARAVGVPERVVARNLRRLTENGLVVLMDDDVHPALRSYRLAP</sequence>
<dbReference type="EMBL" id="CP022685">
    <property type="protein sequence ID" value="ATL25580.1"/>
    <property type="molecule type" value="Genomic_DNA"/>
</dbReference>
<dbReference type="InterPro" id="IPR036390">
    <property type="entry name" value="WH_DNA-bd_sf"/>
</dbReference>
<dbReference type="KEGG" id="sfk:KY5_0562c"/>
<evidence type="ECO:0000313" key="2">
    <source>
        <dbReference type="Proteomes" id="UP000221011"/>
    </source>
</evidence>
<evidence type="ECO:0000313" key="1">
    <source>
        <dbReference type="EMBL" id="ATL25580.1"/>
    </source>
</evidence>
<accession>A0A291Q1G7</accession>
<organism evidence="1 2">
    <name type="scientific">Streptomyces formicae</name>
    <dbReference type="NCBI Taxonomy" id="1616117"/>
    <lineage>
        <taxon>Bacteria</taxon>
        <taxon>Bacillati</taxon>
        <taxon>Actinomycetota</taxon>
        <taxon>Actinomycetes</taxon>
        <taxon>Kitasatosporales</taxon>
        <taxon>Streptomycetaceae</taxon>
        <taxon>Streptomyces</taxon>
    </lineage>
</organism>
<dbReference type="Proteomes" id="UP000221011">
    <property type="component" value="Chromosome"/>
</dbReference>
<dbReference type="InterPro" id="IPR036388">
    <property type="entry name" value="WH-like_DNA-bd_sf"/>
</dbReference>